<dbReference type="RefSeq" id="WP_213124794.1">
    <property type="nucleotide sequence ID" value="NZ_JAGYPG010000002.1"/>
</dbReference>
<dbReference type="GO" id="GO:0000272">
    <property type="term" value="P:polysaccharide catabolic process"/>
    <property type="evidence" value="ECO:0007669"/>
    <property type="project" value="TreeGrafter"/>
</dbReference>
<evidence type="ECO:0000259" key="9">
    <source>
        <dbReference type="SMART" id="SM00813"/>
    </source>
</evidence>
<comment type="caution">
    <text evidence="10">The sequence shown here is derived from an EMBL/GenBank/DDBJ whole genome shotgun (WGS) entry which is preliminary data.</text>
</comment>
<dbReference type="GO" id="GO:0046373">
    <property type="term" value="P:L-arabinose metabolic process"/>
    <property type="evidence" value="ECO:0007669"/>
    <property type="project" value="InterPro"/>
</dbReference>
<dbReference type="InterPro" id="IPR010720">
    <property type="entry name" value="Alpha-L-AF_C"/>
</dbReference>
<dbReference type="InterPro" id="IPR013780">
    <property type="entry name" value="Glyco_hydro_b"/>
</dbReference>
<dbReference type="SUPFAM" id="SSF51011">
    <property type="entry name" value="Glycosyl hydrolase domain"/>
    <property type="match status" value="1"/>
</dbReference>
<gene>
    <name evidence="10" type="ORF">KHA97_11015</name>
</gene>
<dbReference type="EC" id="3.2.1.55" evidence="5"/>
<protein>
    <recommendedName>
        <fullName evidence="5">non-reducing end alpha-L-arabinofuranosidase</fullName>
        <ecNumber evidence="5">3.2.1.55</ecNumber>
    </recommendedName>
</protein>
<keyword evidence="8" id="KW-0326">Glycosidase</keyword>
<keyword evidence="6" id="KW-0378">Hydrolase</keyword>
<comment type="pathway">
    <text evidence="2">Glycan metabolism.</text>
</comment>
<comment type="similarity">
    <text evidence="3">Belongs to the glycosyl hydrolase 51 family.</text>
</comment>
<dbReference type="Pfam" id="PF22848">
    <property type="entry name" value="ASD1_dom"/>
    <property type="match status" value="1"/>
</dbReference>
<dbReference type="Pfam" id="PF06964">
    <property type="entry name" value="Alpha-L-AF_C"/>
    <property type="match status" value="1"/>
</dbReference>
<keyword evidence="11" id="KW-1185">Reference proteome</keyword>
<dbReference type="GO" id="GO:0046556">
    <property type="term" value="F:alpha-L-arabinofuranosidase activity"/>
    <property type="evidence" value="ECO:0007669"/>
    <property type="project" value="UniProtKB-EC"/>
</dbReference>
<name>A0A942YG00_9BACI</name>
<evidence type="ECO:0000256" key="2">
    <source>
        <dbReference type="ARBA" id="ARBA00004881"/>
    </source>
</evidence>
<dbReference type="SMART" id="SM00813">
    <property type="entry name" value="Alpha-L-AF_C"/>
    <property type="match status" value="1"/>
</dbReference>
<reference evidence="10 11" key="1">
    <citation type="submission" date="2021-05" db="EMBL/GenBank/DDBJ databases">
        <title>Novel Bacillus species.</title>
        <authorList>
            <person name="Liu G."/>
        </authorList>
    </citation>
    <scope>NUCLEOTIDE SEQUENCE [LARGE SCALE GENOMIC DNA]</scope>
    <source>
        <strain evidence="11">FJAT-49780</strain>
    </source>
</reference>
<dbReference type="Gene3D" id="3.20.20.80">
    <property type="entry name" value="Glycosidases"/>
    <property type="match status" value="1"/>
</dbReference>
<evidence type="ECO:0000256" key="3">
    <source>
        <dbReference type="ARBA" id="ARBA00007186"/>
    </source>
</evidence>
<accession>A0A942YG00</accession>
<feature type="domain" description="Alpha-L-arabinofuranosidase C-terminal" evidence="9">
    <location>
        <begin position="293"/>
        <end position="493"/>
    </location>
</feature>
<dbReference type="AlphaFoldDB" id="A0A942YG00"/>
<organism evidence="10 11">
    <name type="scientific">Lederbergia citri</name>
    <dbReference type="NCBI Taxonomy" id="2833580"/>
    <lineage>
        <taxon>Bacteria</taxon>
        <taxon>Bacillati</taxon>
        <taxon>Bacillota</taxon>
        <taxon>Bacilli</taxon>
        <taxon>Bacillales</taxon>
        <taxon>Bacillaceae</taxon>
        <taxon>Lederbergia</taxon>
    </lineage>
</organism>
<evidence type="ECO:0000256" key="7">
    <source>
        <dbReference type="ARBA" id="ARBA00023277"/>
    </source>
</evidence>
<evidence type="ECO:0000313" key="11">
    <source>
        <dbReference type="Proteomes" id="UP000681414"/>
    </source>
</evidence>
<proteinExistence type="inferred from homology"/>
<comment type="subunit">
    <text evidence="4">Homohexamer; trimer of dimers.</text>
</comment>
<dbReference type="SUPFAM" id="SSF51445">
    <property type="entry name" value="(Trans)glycosidases"/>
    <property type="match status" value="1"/>
</dbReference>
<comment type="catalytic activity">
    <reaction evidence="1">
        <text>Hydrolysis of terminal non-reducing alpha-L-arabinofuranoside residues in alpha-L-arabinosides.</text>
        <dbReference type="EC" id="3.2.1.55"/>
    </reaction>
</comment>
<dbReference type="EMBL" id="JAGYPG010000002">
    <property type="protein sequence ID" value="MBS4195588.1"/>
    <property type="molecule type" value="Genomic_DNA"/>
</dbReference>
<evidence type="ECO:0000313" key="10">
    <source>
        <dbReference type="EMBL" id="MBS4195588.1"/>
    </source>
</evidence>
<dbReference type="PANTHER" id="PTHR43576:SF3">
    <property type="entry name" value="ALPHA-L-ARABINOFURANOSIDASE C"/>
    <property type="match status" value="1"/>
</dbReference>
<sequence>MSEKKARMIVEKDFKVSEVDKRIYGSFVEHLGRAVYGGIYEPGHPEADENGFRKDVIELVKELNVPLIRYPGGNFVSGYNWEDGVGPKENRPRRLELAWRTIETNELGTNEFVDWAKLVNAEVNMAVNLGTRGIEEARNLLEYCNHPSGTYYSDLRISHGYKEPYKIKTWCLGNEMDGPWQIGHKTAHEYGRLANETAKVMKLVDPSIELVACGSSNRSMPTFADWEATVLDHTYENVEYISLHQYYGNRDNDVANYLALSLEMDDFIRSVISIADYIKAKKHSKKTIHLSFDEWNVWYHSNAADRKIEPWTIAPPQLEDIYNFEDALLVGSMLITLLKHADRVKIACMAQLVNVIAPIMTETGGPAWKQTIFYPYMHASKYGRGVVLNPIVSSPKYDSKDFTDVPVLDTTAVYNEESEELTIFAVNRDLEDSLLLECDIRNFEGYRVAEHIVLENADLKQVNTASSQTVAPHNNGDAMNDNGHVTATLPKLSWNVIRLKK</sequence>
<dbReference type="PANTHER" id="PTHR43576">
    <property type="entry name" value="ALPHA-L-ARABINOFURANOSIDASE C-RELATED"/>
    <property type="match status" value="1"/>
</dbReference>
<dbReference type="InterPro" id="IPR017853">
    <property type="entry name" value="GH"/>
</dbReference>
<dbReference type="Proteomes" id="UP000681414">
    <property type="component" value="Unassembled WGS sequence"/>
</dbReference>
<evidence type="ECO:0000256" key="4">
    <source>
        <dbReference type="ARBA" id="ARBA00011165"/>
    </source>
</evidence>
<keyword evidence="7" id="KW-0119">Carbohydrate metabolism</keyword>
<evidence type="ECO:0000256" key="5">
    <source>
        <dbReference type="ARBA" id="ARBA00012670"/>
    </source>
</evidence>
<dbReference type="Gene3D" id="2.60.40.1180">
    <property type="entry name" value="Golgi alpha-mannosidase II"/>
    <property type="match status" value="1"/>
</dbReference>
<dbReference type="InterPro" id="IPR055235">
    <property type="entry name" value="ASD1_cat"/>
</dbReference>
<evidence type="ECO:0000256" key="6">
    <source>
        <dbReference type="ARBA" id="ARBA00022801"/>
    </source>
</evidence>
<evidence type="ECO:0000256" key="1">
    <source>
        <dbReference type="ARBA" id="ARBA00001462"/>
    </source>
</evidence>
<evidence type="ECO:0000256" key="8">
    <source>
        <dbReference type="ARBA" id="ARBA00023295"/>
    </source>
</evidence>